<proteinExistence type="predicted"/>
<dbReference type="AlphaFoldDB" id="A0A7D5E5N8"/>
<reference evidence="1 2" key="1">
    <citation type="submission" date="2020-06" db="EMBL/GenBank/DDBJ databases">
        <title>Methanolobus halotolerans sp. nov., isolated from a saline lake Tus in Siberia.</title>
        <authorList>
            <person name="Shen Y."/>
            <person name="Chen S.-C."/>
            <person name="Lai M.-C."/>
            <person name="Huang H.-H."/>
            <person name="Chiu H.-H."/>
            <person name="Tang S.-L."/>
            <person name="Rogozin D.Y."/>
            <person name="Degermendzhy A.G."/>
        </authorList>
    </citation>
    <scope>NUCLEOTIDE SEQUENCE [LARGE SCALE GENOMIC DNA]</scope>
    <source>
        <strain evidence="1 2">DSM 21339</strain>
    </source>
</reference>
<protein>
    <submittedName>
        <fullName evidence="1">Uncharacterized protein</fullName>
    </submittedName>
</protein>
<evidence type="ECO:0000313" key="2">
    <source>
        <dbReference type="Proteomes" id="UP000509594"/>
    </source>
</evidence>
<accession>A0A7D5E5N8</accession>
<sequence length="57" mass="6353">MSGKKQKPDPPADRTIFDQKCITCGTWMQRTVNSSRTGAKTFSYSCPECGLSYTVDE</sequence>
<dbReference type="OrthoDB" id="139573at2157"/>
<organism evidence="1 2">
    <name type="scientific">Methanolobus zinderi</name>
    <dbReference type="NCBI Taxonomy" id="536044"/>
    <lineage>
        <taxon>Archaea</taxon>
        <taxon>Methanobacteriati</taxon>
        <taxon>Methanobacteriota</taxon>
        <taxon>Stenosarchaea group</taxon>
        <taxon>Methanomicrobia</taxon>
        <taxon>Methanosarcinales</taxon>
        <taxon>Methanosarcinaceae</taxon>
        <taxon>Methanolobus</taxon>
    </lineage>
</organism>
<dbReference type="RefSeq" id="WP_176964216.1">
    <property type="nucleotide sequence ID" value="NZ_CP058215.1"/>
</dbReference>
<dbReference type="EMBL" id="CP058215">
    <property type="protein sequence ID" value="QLC49153.1"/>
    <property type="molecule type" value="Genomic_DNA"/>
</dbReference>
<keyword evidence="2" id="KW-1185">Reference proteome</keyword>
<evidence type="ECO:0000313" key="1">
    <source>
        <dbReference type="EMBL" id="QLC49153.1"/>
    </source>
</evidence>
<dbReference type="KEGG" id="mzi:HWN40_02150"/>
<dbReference type="GeneID" id="55820439"/>
<gene>
    <name evidence="1" type="ORF">HWN40_02150</name>
</gene>
<dbReference type="Proteomes" id="UP000509594">
    <property type="component" value="Chromosome"/>
</dbReference>
<name>A0A7D5E5N8_9EURY</name>